<protein>
    <submittedName>
        <fullName evidence="3">Phage virion protein</fullName>
    </submittedName>
</protein>
<dbReference type="EMBL" id="AHIE01000002">
    <property type="protein sequence ID" value="EHU01940.1"/>
    <property type="molecule type" value="Genomic_DNA"/>
</dbReference>
<accession>H3R9S7</accession>
<evidence type="ECO:0000313" key="2">
    <source>
        <dbReference type="EMBL" id="ARF51389.1"/>
    </source>
</evidence>
<dbReference type="RefSeq" id="WP_006118120.1">
    <property type="nucleotide sequence ID" value="NZ_AHIE01000002.1"/>
</dbReference>
<reference evidence="3" key="2">
    <citation type="submission" date="2012-01" db="EMBL/GenBank/DDBJ databases">
        <authorList>
            <person name="Biehl B.S."/>
            <person name="Ding Y."/>
            <person name="Dugan-Rocha S.P."/>
            <person name="Gibbs R.A."/>
            <person name="Glasner J.D."/>
            <person name="Kovar C."/>
            <person name="Muzny D.M."/>
            <person name="Neeno-Eckwall E.C."/>
            <person name="Perna N.T."/>
            <person name="Qin X."/>
            <person name="von Bodman S.B."/>
            <person name="Weinstock G.M."/>
        </authorList>
    </citation>
    <scope>NUCLEOTIDE SEQUENCE</scope>
    <source>
        <strain evidence="3">DC283</strain>
    </source>
</reference>
<gene>
    <name evidence="3" type="ORF">CKS_0409</name>
    <name evidence="2" type="ORF">DSJ_20070</name>
</gene>
<evidence type="ECO:0000313" key="4">
    <source>
        <dbReference type="Proteomes" id="UP000005050"/>
    </source>
</evidence>
<dbReference type="Pfam" id="PF07157">
    <property type="entry name" value="DNA_circ_N"/>
    <property type="match status" value="1"/>
</dbReference>
<dbReference type="KEGG" id="pstw:DSJ_20070"/>
<evidence type="ECO:0000259" key="1">
    <source>
        <dbReference type="Pfam" id="PF07157"/>
    </source>
</evidence>
<evidence type="ECO:0000313" key="5">
    <source>
        <dbReference type="Proteomes" id="UP000192380"/>
    </source>
</evidence>
<feature type="domain" description="DNA circulation N-terminal" evidence="1">
    <location>
        <begin position="17"/>
        <end position="101"/>
    </location>
</feature>
<dbReference type="InterPro" id="IPR009826">
    <property type="entry name" value="DNA_circ_N"/>
</dbReference>
<keyword evidence="5" id="KW-1185">Reference proteome</keyword>
<dbReference type="PATRIC" id="fig|660596.6.peg.646"/>
<dbReference type="AlphaFoldDB" id="H3R9S7"/>
<proteinExistence type="predicted"/>
<dbReference type="EMBL" id="CP017581">
    <property type="protein sequence ID" value="ARF51389.1"/>
    <property type="molecule type" value="Genomic_DNA"/>
</dbReference>
<reference evidence="2 5" key="3">
    <citation type="submission" date="2016-10" db="EMBL/GenBank/DDBJ databases">
        <title>Complete Genome Assembly of Pantoea stewartii subsp. stewartii DC283, a Corn Pathogen.</title>
        <authorList>
            <person name="Duong D.A."/>
            <person name="Stevens A.M."/>
            <person name="Jensen R.V."/>
        </authorList>
    </citation>
    <scope>NUCLEOTIDE SEQUENCE [LARGE SCALE GENOMIC DNA]</scope>
    <source>
        <strain evidence="2 5">DC283</strain>
    </source>
</reference>
<dbReference type="OrthoDB" id="378644at2"/>
<dbReference type="Proteomes" id="UP000192380">
    <property type="component" value="Chromosome"/>
</dbReference>
<organism evidence="3 4">
    <name type="scientific">Pantoea stewartii subsp. stewartii DC283</name>
    <dbReference type="NCBI Taxonomy" id="660596"/>
    <lineage>
        <taxon>Bacteria</taxon>
        <taxon>Pseudomonadati</taxon>
        <taxon>Pseudomonadota</taxon>
        <taxon>Gammaproteobacteria</taxon>
        <taxon>Enterobacterales</taxon>
        <taxon>Erwiniaceae</taxon>
        <taxon>Pantoea</taxon>
    </lineage>
</organism>
<sequence length="445" mass="48021">MSDFISQLAALAGIDTLMQASFRGVEFDCLATRDTLARTTVNYAYPYHDGATVEDQGLNPVNFRITAFLFGHDWKQQLKALITAFKASGPGELIHPVYGSIPRAQFLEAGIEKQAETMDGVTVELVFIESGEEQALFAAASAEQSTQSITSTGNSLLDSAASAFSTAMSDLRALENGVERINTIVAQGEYVLSSVREEIQSAAASVSNLLDTPAALVSDLKSLVSTFSDTLTLTGSGVTSGWQQATRLAQHVVSYPAEYVQNRSVTTITKPFRLPLSQVTAVRDSDTQLVTRTVRLVAVSELAEVAATILQNETTTPSLTSTWIEQVTNSVRTVIVDALADQRAALQATEAQARASGLTSDGRVHVTIITYLQTLALTLQRQAAALIQQRPPLITRTVTRRCNLHLLAFDWYADASRAGELLRLNPSLGNPTDIQPGMTLYAYAK</sequence>
<dbReference type="STRING" id="660596.DSJ_20070"/>
<dbReference type="Proteomes" id="UP000005050">
    <property type="component" value="Unassembled WGS sequence"/>
</dbReference>
<name>H3R9S7_PANSE</name>
<reference evidence="3 4" key="1">
    <citation type="journal article" date="2012" name="Mol. Microbiol.">
        <title>The genetic and structural basis of two distinct terminal side branch residues in stewartan and amylovoran exopolysaccharides and their potential role in host adaptation.</title>
        <authorList>
            <person name="Wang X."/>
            <person name="Yang F."/>
            <person name="von Bodman S.B."/>
        </authorList>
    </citation>
    <scope>NUCLEOTIDE SEQUENCE [LARGE SCALE GENOMIC DNA]</scope>
    <source>
        <strain evidence="3 4">DC283</strain>
    </source>
</reference>
<evidence type="ECO:0000313" key="3">
    <source>
        <dbReference type="EMBL" id="EHU01940.1"/>
    </source>
</evidence>